<dbReference type="Proteomes" id="UP000034536">
    <property type="component" value="Unassembled WGS sequence"/>
</dbReference>
<dbReference type="EMBL" id="LBQX01000030">
    <property type="protein sequence ID" value="KKP86190.1"/>
    <property type="molecule type" value="Genomic_DNA"/>
</dbReference>
<evidence type="ECO:0000313" key="1">
    <source>
        <dbReference type="EMBL" id="KKP86190.1"/>
    </source>
</evidence>
<gene>
    <name evidence="1" type="ORF">UR89_C0030G0003</name>
</gene>
<evidence type="ECO:0000313" key="2">
    <source>
        <dbReference type="Proteomes" id="UP000034536"/>
    </source>
</evidence>
<accession>A0A0G0FFH2</accession>
<reference evidence="1 2" key="1">
    <citation type="journal article" date="2015" name="Nature">
        <title>rRNA introns, odd ribosomes, and small enigmatic genomes across a large radiation of phyla.</title>
        <authorList>
            <person name="Brown C.T."/>
            <person name="Hug L.A."/>
            <person name="Thomas B.C."/>
            <person name="Sharon I."/>
            <person name="Castelle C.J."/>
            <person name="Singh A."/>
            <person name="Wilkins M.J."/>
            <person name="Williams K.H."/>
            <person name="Banfield J.F."/>
        </authorList>
    </citation>
    <scope>NUCLEOTIDE SEQUENCE [LARGE SCALE GENOMIC DNA]</scope>
</reference>
<organism evidence="1 2">
    <name type="scientific">Candidatus Roizmanbacteria bacterium GW2011_GWA2_35_8</name>
    <dbReference type="NCBI Taxonomy" id="1618479"/>
    <lineage>
        <taxon>Bacteria</taxon>
        <taxon>Candidatus Roizmaniibacteriota</taxon>
    </lineage>
</organism>
<protein>
    <submittedName>
        <fullName evidence="1">Uncharacterized protein</fullName>
    </submittedName>
</protein>
<dbReference type="AlphaFoldDB" id="A0A0G0FFH2"/>
<comment type="caution">
    <text evidence="1">The sequence shown here is derived from an EMBL/GenBank/DDBJ whole genome shotgun (WGS) entry which is preliminary data.</text>
</comment>
<name>A0A0G0FFH2_9BACT</name>
<proteinExistence type="predicted"/>
<sequence length="171" mass="18968">MKNLLVGLLVIFAFVGGYFFSQKYNFKIEDRNTSVTIPTIAPTQSTNLVGNDLDEHGCKGSAGYSWCEGKQKCLRVWEEPCQTDEESIKLALVKRNSWNFEDIVVTISKNDGKFARGGVKEKSSETGGGMFLATKNNGEWQIIFDGNGSPDCLQLKTTYLFPSEMLIGVCD</sequence>